<accession>A0A2P4XMZ3</accession>
<comment type="caution">
    <text evidence="2">The sequence shown here is derived from an EMBL/GenBank/DDBJ whole genome shotgun (WGS) entry which is preliminary data.</text>
</comment>
<protein>
    <submittedName>
        <fullName evidence="2">Uncharacterized protein</fullName>
    </submittedName>
</protein>
<dbReference type="OrthoDB" id="122000at2759"/>
<proteinExistence type="predicted"/>
<name>A0A2P4XMZ3_9STRA</name>
<dbReference type="Proteomes" id="UP000237271">
    <property type="component" value="Unassembled WGS sequence"/>
</dbReference>
<evidence type="ECO:0000313" key="3">
    <source>
        <dbReference type="Proteomes" id="UP000237271"/>
    </source>
</evidence>
<gene>
    <name evidence="2" type="ORF">PHPALM_17153</name>
</gene>
<feature type="region of interest" description="Disordered" evidence="1">
    <location>
        <begin position="1"/>
        <end position="26"/>
    </location>
</feature>
<organism evidence="2 3">
    <name type="scientific">Phytophthora palmivora</name>
    <dbReference type="NCBI Taxonomy" id="4796"/>
    <lineage>
        <taxon>Eukaryota</taxon>
        <taxon>Sar</taxon>
        <taxon>Stramenopiles</taxon>
        <taxon>Oomycota</taxon>
        <taxon>Peronosporomycetes</taxon>
        <taxon>Peronosporales</taxon>
        <taxon>Peronosporaceae</taxon>
        <taxon>Phytophthora</taxon>
    </lineage>
</organism>
<dbReference type="AlphaFoldDB" id="A0A2P4XMZ3"/>
<reference evidence="2 3" key="1">
    <citation type="journal article" date="2017" name="Genome Biol. Evol.">
        <title>Phytophthora megakarya and P. palmivora, closely related causal agents of cacao black pod rot, underwent increases in genome sizes and gene numbers by different mechanisms.</title>
        <authorList>
            <person name="Ali S.S."/>
            <person name="Shao J."/>
            <person name="Lary D.J."/>
            <person name="Kronmiller B."/>
            <person name="Shen D."/>
            <person name="Strem M.D."/>
            <person name="Amoako-Attah I."/>
            <person name="Akrofi A.Y."/>
            <person name="Begoude B.A."/>
            <person name="Ten Hoopen G.M."/>
            <person name="Coulibaly K."/>
            <person name="Kebe B.I."/>
            <person name="Melnick R.L."/>
            <person name="Guiltinan M.J."/>
            <person name="Tyler B.M."/>
            <person name="Meinhardt L.W."/>
            <person name="Bailey B.A."/>
        </authorList>
    </citation>
    <scope>NUCLEOTIDE SEQUENCE [LARGE SCALE GENOMIC DNA]</scope>
    <source>
        <strain evidence="3">sbr112.9</strain>
    </source>
</reference>
<keyword evidence="3" id="KW-1185">Reference proteome</keyword>
<evidence type="ECO:0000256" key="1">
    <source>
        <dbReference type="SAM" id="MobiDB-lite"/>
    </source>
</evidence>
<sequence length="132" mass="14666">MNVTKTEITTTERHTPPAGGTPRTQAADELRRLTKKLARSSVIAKQAQNSGSGSTYTAMDGLAPNALIISELRGMESFHRRHLQKVLNIRYPAMSPNQAPYDTCKKRSLRVEIISPRWGLFGHILRCPDIPA</sequence>
<evidence type="ECO:0000313" key="2">
    <source>
        <dbReference type="EMBL" id="POM66916.1"/>
    </source>
</evidence>
<dbReference type="EMBL" id="NCKW01009505">
    <property type="protein sequence ID" value="POM66916.1"/>
    <property type="molecule type" value="Genomic_DNA"/>
</dbReference>